<gene>
    <name evidence="1" type="ORF">UU67_C0003G0007</name>
</gene>
<protein>
    <submittedName>
        <fullName evidence="1">Uncharacterized protein</fullName>
    </submittedName>
</protein>
<reference evidence="1 2" key="1">
    <citation type="journal article" date="2015" name="Nature">
        <title>rRNA introns, odd ribosomes, and small enigmatic genomes across a large radiation of phyla.</title>
        <authorList>
            <person name="Brown C.T."/>
            <person name="Hug L.A."/>
            <person name="Thomas B.C."/>
            <person name="Sharon I."/>
            <person name="Castelle C.J."/>
            <person name="Singh A."/>
            <person name="Wilkins M.J."/>
            <person name="Williams K.H."/>
            <person name="Banfield J.F."/>
        </authorList>
    </citation>
    <scope>NUCLEOTIDE SEQUENCE [LARGE SCALE GENOMIC DNA]</scope>
</reference>
<name>A0A0G0WNB8_9BACT</name>
<proteinExistence type="predicted"/>
<comment type="caution">
    <text evidence="1">The sequence shown here is derived from an EMBL/GenBank/DDBJ whole genome shotgun (WGS) entry which is preliminary data.</text>
</comment>
<sequence>MGQSTRSIGGLTPYDLAIMQKFYGDRLVVGELPTAFDREVIKIEGEKDAKEFAKKVAKKTGITVNKTVLLIHRNALVYGKPTSDFWTTD</sequence>
<dbReference type="EMBL" id="LCBN01000003">
    <property type="protein sequence ID" value="KKS14285.1"/>
    <property type="molecule type" value="Genomic_DNA"/>
</dbReference>
<accession>A0A0G0WNB8</accession>
<dbReference type="AlphaFoldDB" id="A0A0G0WNB8"/>
<evidence type="ECO:0000313" key="1">
    <source>
        <dbReference type="EMBL" id="KKS14285.1"/>
    </source>
</evidence>
<dbReference type="Proteomes" id="UP000034753">
    <property type="component" value="Unassembled WGS sequence"/>
</dbReference>
<evidence type="ECO:0000313" key="2">
    <source>
        <dbReference type="Proteomes" id="UP000034753"/>
    </source>
</evidence>
<organism evidence="1 2">
    <name type="scientific">Candidatus Daviesbacteria bacterium GW2011_GWB1_41_5</name>
    <dbReference type="NCBI Taxonomy" id="1618429"/>
    <lineage>
        <taxon>Bacteria</taxon>
        <taxon>Candidatus Daviesiibacteriota</taxon>
    </lineage>
</organism>